<dbReference type="Proteomes" id="UP000194154">
    <property type="component" value="Chromosome"/>
</dbReference>
<evidence type="ECO:0000313" key="3">
    <source>
        <dbReference type="Proteomes" id="UP000194154"/>
    </source>
</evidence>
<dbReference type="KEGG" id="mcak:MCCS_14230"/>
<name>A0A1W7ABV6_9STAP</name>
<dbReference type="STRING" id="1855823.MCCS_14230"/>
<sequence>MVDLLINNDYLKTMNNYIDKQYEEDMNRQRDFEALESEYKRLYEQQKQQINNLKTEILKINNDAVNSGDDAQMEITGRVIEALENTIVDDWRVE</sequence>
<dbReference type="EMBL" id="CP021059">
    <property type="protein sequence ID" value="ARQ07064.1"/>
    <property type="molecule type" value="Genomic_DNA"/>
</dbReference>
<gene>
    <name evidence="2" type="ORF">MCCS_14230</name>
</gene>
<keyword evidence="3" id="KW-1185">Reference proteome</keyword>
<reference evidence="2 3" key="1">
    <citation type="journal article" date="2017" name="Int. J. Syst. Evol. Microbiol.">
        <title>Macrococcus canis sp. nov., a skin bacterium associated with infections in dogs.</title>
        <authorList>
            <person name="Gobeli Brawand S."/>
            <person name="Cotting K."/>
            <person name="Gomez-Sanz E."/>
            <person name="Collaud A."/>
            <person name="Thomann A."/>
            <person name="Brodard I."/>
            <person name="Rodriguez-Campos S."/>
            <person name="Strauss C."/>
            <person name="Perreten V."/>
        </authorList>
    </citation>
    <scope>NUCLEOTIDE SEQUENCE [LARGE SCALE GENOMIC DNA]</scope>
    <source>
        <strain evidence="2 3">KM45013</strain>
    </source>
</reference>
<evidence type="ECO:0000313" key="2">
    <source>
        <dbReference type="EMBL" id="ARQ07064.1"/>
    </source>
</evidence>
<organism evidence="2 3">
    <name type="scientific">Macrococcoides canis</name>
    <dbReference type="NCBI Taxonomy" id="1855823"/>
    <lineage>
        <taxon>Bacteria</taxon>
        <taxon>Bacillati</taxon>
        <taxon>Bacillota</taxon>
        <taxon>Bacilli</taxon>
        <taxon>Bacillales</taxon>
        <taxon>Staphylococcaceae</taxon>
        <taxon>Macrococcoides</taxon>
    </lineage>
</organism>
<proteinExistence type="predicted"/>
<evidence type="ECO:0000256" key="1">
    <source>
        <dbReference type="SAM" id="Coils"/>
    </source>
</evidence>
<feature type="coiled-coil region" evidence="1">
    <location>
        <begin position="32"/>
        <end position="63"/>
    </location>
</feature>
<protein>
    <submittedName>
        <fullName evidence="2">Uncharacterized protein</fullName>
    </submittedName>
</protein>
<accession>A0A1W7ABV6</accession>
<keyword evidence="1" id="KW-0175">Coiled coil</keyword>
<dbReference type="AlphaFoldDB" id="A0A1W7ABV6"/>